<feature type="transmembrane region" description="Helical" evidence="10">
    <location>
        <begin position="101"/>
        <end position="124"/>
    </location>
</feature>
<feature type="transmembrane region" description="Helical" evidence="10">
    <location>
        <begin position="410"/>
        <end position="426"/>
    </location>
</feature>
<sequence>EEHVILPDLKWKIVGPCLGYLRRLSFSLYHHNLFFSRSTDFEVHRNWLAVTNSLPLEKWYFEKTSEWTLDYPPMFAWFEFFLSQFARFFDPNMLVLRNLKYASFNTILFQRLSVIVTDLVYVFAVKGFCDCYSGKKTDKDSPSNGSSLILAILLLGNFGLILVDHIHFQYNGFLFGVMLLSIVRIYQGRHMEAALWFTTLLNLKHIYLYIAPAYFVYLLRHYCFNSKKDGGVAWKSFSLQRVIHLGFIVVMVFGVSFGPFIAAGQIGQVLSRLFPFKRGLCHAYWAPNVWALYNMADKTLAIIGAKMGKISKDELQGASMTGGLVQEYSHTVLPSIPPVVTLICTVVAILPGLVHQWMYLKGPRGFVKCLTLCALGAYLFGWHVHEKAIIIVIIPLSLLALDGEKYGRIFLLMSTVGHFSLLPLIFTKAETPIKICMLVAYQGFAFISLNKYYNRKSQGFSLPLLNKLESLYTLGLVPLLLYTECVHRLIGLQQRLPFLPLMMTSVYCAIGVVYTSGLLYKTVLMEGRLVKGQKDLKQQ</sequence>
<keyword evidence="6 10" id="KW-0812">Transmembrane</keyword>
<evidence type="ECO:0000256" key="1">
    <source>
        <dbReference type="ARBA" id="ARBA00004477"/>
    </source>
</evidence>
<dbReference type="PANTHER" id="PTHR12413:SF2">
    <property type="entry name" value="DOLICHYL PYROPHOSPHATE GLC1MAN9GLCNAC2 ALPHA-1,3-GLUCOSYLTRANSFERASE-RELATED"/>
    <property type="match status" value="1"/>
</dbReference>
<dbReference type="AlphaFoldDB" id="A0A8S4NCU2"/>
<evidence type="ECO:0000313" key="11">
    <source>
        <dbReference type="EMBL" id="CAH1778365.1"/>
    </source>
</evidence>
<dbReference type="PANTHER" id="PTHR12413">
    <property type="entry name" value="DOLICHYL GLYCOSYLTRANSFERASE"/>
    <property type="match status" value="1"/>
</dbReference>
<dbReference type="Proteomes" id="UP000749559">
    <property type="component" value="Unassembled WGS sequence"/>
</dbReference>
<keyword evidence="4 10" id="KW-0328">Glycosyltransferase</keyword>
<evidence type="ECO:0000256" key="10">
    <source>
        <dbReference type="RuleBase" id="RU363110"/>
    </source>
</evidence>
<gene>
    <name evidence="11" type="ORF">OFUS_LOCUS5294</name>
</gene>
<protein>
    <recommendedName>
        <fullName evidence="10">Alpha-1,3-glucosyltransferase</fullName>
        <ecNumber evidence="10">2.4.1.-</ecNumber>
    </recommendedName>
</protein>
<dbReference type="InterPro" id="IPR004856">
    <property type="entry name" value="Glyco_trans_ALG6/ALG8"/>
</dbReference>
<keyword evidence="9 10" id="KW-0472">Membrane</keyword>
<feature type="transmembrane region" description="Helical" evidence="10">
    <location>
        <begin position="144"/>
        <end position="163"/>
    </location>
</feature>
<name>A0A8S4NCU2_OWEFU</name>
<accession>A0A8S4NCU2</accession>
<feature type="transmembrane region" description="Helical" evidence="10">
    <location>
        <begin position="206"/>
        <end position="224"/>
    </location>
</feature>
<evidence type="ECO:0000313" key="12">
    <source>
        <dbReference type="Proteomes" id="UP000749559"/>
    </source>
</evidence>
<organism evidence="11 12">
    <name type="scientific">Owenia fusiformis</name>
    <name type="common">Polychaete worm</name>
    <dbReference type="NCBI Taxonomy" id="6347"/>
    <lineage>
        <taxon>Eukaryota</taxon>
        <taxon>Metazoa</taxon>
        <taxon>Spiralia</taxon>
        <taxon>Lophotrochozoa</taxon>
        <taxon>Annelida</taxon>
        <taxon>Polychaeta</taxon>
        <taxon>Sedentaria</taxon>
        <taxon>Canalipalpata</taxon>
        <taxon>Sabellida</taxon>
        <taxon>Oweniida</taxon>
        <taxon>Oweniidae</taxon>
        <taxon>Owenia</taxon>
    </lineage>
</organism>
<comment type="pathway">
    <text evidence="2 10">Protein modification; protein glycosylation.</text>
</comment>
<keyword evidence="7 10" id="KW-0256">Endoplasmic reticulum</keyword>
<dbReference type="GO" id="GO:0006487">
    <property type="term" value="P:protein N-linked glycosylation"/>
    <property type="evidence" value="ECO:0007669"/>
    <property type="project" value="TreeGrafter"/>
</dbReference>
<keyword evidence="12" id="KW-1185">Reference proteome</keyword>
<evidence type="ECO:0000256" key="9">
    <source>
        <dbReference type="ARBA" id="ARBA00023136"/>
    </source>
</evidence>
<keyword evidence="5 10" id="KW-0808">Transferase</keyword>
<evidence type="ECO:0000256" key="4">
    <source>
        <dbReference type="ARBA" id="ARBA00022676"/>
    </source>
</evidence>
<evidence type="ECO:0000256" key="7">
    <source>
        <dbReference type="ARBA" id="ARBA00022824"/>
    </source>
</evidence>
<feature type="transmembrane region" description="Helical" evidence="10">
    <location>
        <begin position="335"/>
        <end position="353"/>
    </location>
</feature>
<keyword evidence="8 10" id="KW-1133">Transmembrane helix</keyword>
<proteinExistence type="inferred from homology"/>
<evidence type="ECO:0000256" key="3">
    <source>
        <dbReference type="ARBA" id="ARBA00008715"/>
    </source>
</evidence>
<dbReference type="OrthoDB" id="1689333at2759"/>
<comment type="similarity">
    <text evidence="3 10">Belongs to the ALG6/ALG8 glucosyltransferase family.</text>
</comment>
<dbReference type="GO" id="GO:0005789">
    <property type="term" value="C:endoplasmic reticulum membrane"/>
    <property type="evidence" value="ECO:0007669"/>
    <property type="project" value="UniProtKB-SubCell"/>
</dbReference>
<comment type="subcellular location">
    <subcellularLocation>
        <location evidence="1 10">Endoplasmic reticulum membrane</location>
        <topology evidence="1 10">Multi-pass membrane protein</topology>
    </subcellularLocation>
</comment>
<reference evidence="11" key="1">
    <citation type="submission" date="2022-03" db="EMBL/GenBank/DDBJ databases">
        <authorList>
            <person name="Martin C."/>
        </authorList>
    </citation>
    <scope>NUCLEOTIDE SEQUENCE</scope>
</reference>
<evidence type="ECO:0000256" key="6">
    <source>
        <dbReference type="ARBA" id="ARBA00022692"/>
    </source>
</evidence>
<feature type="transmembrane region" description="Helical" evidence="10">
    <location>
        <begin position="245"/>
        <end position="266"/>
    </location>
</feature>
<comment type="caution">
    <text evidence="11">The sequence shown here is derived from an EMBL/GenBank/DDBJ whole genome shotgun (WGS) entry which is preliminary data.</text>
</comment>
<evidence type="ECO:0000256" key="8">
    <source>
        <dbReference type="ARBA" id="ARBA00022989"/>
    </source>
</evidence>
<dbReference type="EMBL" id="CAIIXF020000002">
    <property type="protein sequence ID" value="CAH1778365.1"/>
    <property type="molecule type" value="Genomic_DNA"/>
</dbReference>
<dbReference type="EC" id="2.4.1.-" evidence="10"/>
<evidence type="ECO:0000256" key="5">
    <source>
        <dbReference type="ARBA" id="ARBA00022679"/>
    </source>
</evidence>
<evidence type="ECO:0000256" key="2">
    <source>
        <dbReference type="ARBA" id="ARBA00004922"/>
    </source>
</evidence>
<dbReference type="Pfam" id="PF03155">
    <property type="entry name" value="Alg6_Alg8"/>
    <property type="match status" value="1"/>
</dbReference>
<feature type="transmembrane region" description="Helical" evidence="10">
    <location>
        <begin position="496"/>
        <end position="520"/>
    </location>
</feature>
<feature type="transmembrane region" description="Helical" evidence="10">
    <location>
        <begin position="170"/>
        <end position="186"/>
    </location>
</feature>
<feature type="transmembrane region" description="Helical" evidence="10">
    <location>
        <begin position="471"/>
        <end position="490"/>
    </location>
</feature>
<dbReference type="GO" id="GO:0042283">
    <property type="term" value="F:dolichyl pyrophosphate Glc1Man9GlcNAc2 alpha-1,3-glucosyltransferase activity"/>
    <property type="evidence" value="ECO:0007669"/>
    <property type="project" value="TreeGrafter"/>
</dbReference>
<feature type="non-terminal residue" evidence="11">
    <location>
        <position position="1"/>
    </location>
</feature>